<gene>
    <name evidence="2" type="ORF">BGW36DRAFT_460630</name>
</gene>
<dbReference type="Pfam" id="PF00583">
    <property type="entry name" value="Acetyltransf_1"/>
    <property type="match status" value="1"/>
</dbReference>
<dbReference type="GO" id="GO:0016747">
    <property type="term" value="F:acyltransferase activity, transferring groups other than amino-acyl groups"/>
    <property type="evidence" value="ECO:0007669"/>
    <property type="project" value="InterPro"/>
</dbReference>
<sequence>MISTTEANEHTKYFTHHWTITMPERRNLKFTHNTPASDLDTWFAMVFDPLNRPHDATLRDRARDPAAIDEYKASTIQKYADAITQFNRIDIGVEIDDELVGGGNLSLLPNGGVNIGMQFNVGARGQGLGKLTMKMLIQLSRRIGLERLQAGTMKSNEPMRALMASLKIPERDEIQAVPGRGVVGEVLFEIPTNTEWQDLDLQVQFGQSVQVN</sequence>
<proteinExistence type="predicted"/>
<comment type="caution">
    <text evidence="2">The sequence shown here is derived from an EMBL/GenBank/DDBJ whole genome shotgun (WGS) entry which is preliminary data.</text>
</comment>
<name>A0AAD4KYC4_9EURO</name>
<evidence type="ECO:0000313" key="2">
    <source>
        <dbReference type="EMBL" id="KAH8698781.1"/>
    </source>
</evidence>
<dbReference type="AlphaFoldDB" id="A0AAD4KYC4"/>
<dbReference type="RefSeq" id="XP_046073245.1">
    <property type="nucleotide sequence ID" value="XM_046222098.1"/>
</dbReference>
<organism evidence="2 3">
    <name type="scientific">Talaromyces proteolyticus</name>
    <dbReference type="NCBI Taxonomy" id="1131652"/>
    <lineage>
        <taxon>Eukaryota</taxon>
        <taxon>Fungi</taxon>
        <taxon>Dikarya</taxon>
        <taxon>Ascomycota</taxon>
        <taxon>Pezizomycotina</taxon>
        <taxon>Eurotiomycetes</taxon>
        <taxon>Eurotiomycetidae</taxon>
        <taxon>Eurotiales</taxon>
        <taxon>Trichocomaceae</taxon>
        <taxon>Talaromyces</taxon>
        <taxon>Talaromyces sect. Bacilispori</taxon>
    </lineage>
</organism>
<keyword evidence="3" id="KW-1185">Reference proteome</keyword>
<dbReference type="InterPro" id="IPR016181">
    <property type="entry name" value="Acyl_CoA_acyltransferase"/>
</dbReference>
<protein>
    <recommendedName>
        <fullName evidence="1">N-acetyltransferase domain-containing protein</fullName>
    </recommendedName>
</protein>
<evidence type="ECO:0000313" key="3">
    <source>
        <dbReference type="Proteomes" id="UP001201262"/>
    </source>
</evidence>
<dbReference type="InterPro" id="IPR000182">
    <property type="entry name" value="GNAT_dom"/>
</dbReference>
<dbReference type="PROSITE" id="PS51186">
    <property type="entry name" value="GNAT"/>
    <property type="match status" value="1"/>
</dbReference>
<feature type="domain" description="N-acetyltransferase" evidence="1">
    <location>
        <begin position="28"/>
        <end position="200"/>
    </location>
</feature>
<dbReference type="EMBL" id="JAJTJA010000005">
    <property type="protein sequence ID" value="KAH8698781.1"/>
    <property type="molecule type" value="Genomic_DNA"/>
</dbReference>
<reference evidence="2" key="1">
    <citation type="submission" date="2021-12" db="EMBL/GenBank/DDBJ databases">
        <title>Convergent genome expansion in fungi linked to evolution of root-endophyte symbiosis.</title>
        <authorList>
            <consortium name="DOE Joint Genome Institute"/>
            <person name="Ke Y.-H."/>
            <person name="Bonito G."/>
            <person name="Liao H.-L."/>
            <person name="Looney B."/>
            <person name="Rojas-Flechas A."/>
            <person name="Nash J."/>
            <person name="Hameed K."/>
            <person name="Schadt C."/>
            <person name="Martin F."/>
            <person name="Crous P.W."/>
            <person name="Miettinen O."/>
            <person name="Magnuson J.K."/>
            <person name="Labbe J."/>
            <person name="Jacobson D."/>
            <person name="Doktycz M.J."/>
            <person name="Veneault-Fourrey C."/>
            <person name="Kuo A."/>
            <person name="Mondo S."/>
            <person name="Calhoun S."/>
            <person name="Riley R."/>
            <person name="Ohm R."/>
            <person name="LaButti K."/>
            <person name="Andreopoulos B."/>
            <person name="Pangilinan J."/>
            <person name="Nolan M."/>
            <person name="Tritt A."/>
            <person name="Clum A."/>
            <person name="Lipzen A."/>
            <person name="Daum C."/>
            <person name="Barry K."/>
            <person name="Grigoriev I.V."/>
            <person name="Vilgalys R."/>
        </authorList>
    </citation>
    <scope>NUCLEOTIDE SEQUENCE</scope>
    <source>
        <strain evidence="2">PMI_201</strain>
    </source>
</reference>
<dbReference type="Proteomes" id="UP001201262">
    <property type="component" value="Unassembled WGS sequence"/>
</dbReference>
<evidence type="ECO:0000259" key="1">
    <source>
        <dbReference type="PROSITE" id="PS51186"/>
    </source>
</evidence>
<accession>A0AAD4KYC4</accession>
<dbReference type="SUPFAM" id="SSF55729">
    <property type="entry name" value="Acyl-CoA N-acyltransferases (Nat)"/>
    <property type="match status" value="1"/>
</dbReference>
<dbReference type="GeneID" id="70252385"/>
<dbReference type="Gene3D" id="3.40.630.30">
    <property type="match status" value="1"/>
</dbReference>